<sequence length="183" mass="20785">MASTHITNHTFPLFPKPPPEIQIHIWSFAAMHPRRVVVDAQKLEVGSAWLSTTPTPAVMHACRDARALAPYVKAFEGSGEADWQAQPLVLFSKTPTAPLIQRLRIPFATDCEWSYKSFINSLKSKLKNFHRLRELQITLPLCNLDGPRNCISRTVSYGTCDVRMYLSHLWLRLLFPYCGPPVI</sequence>
<dbReference type="AlphaFoldDB" id="A0A136JC84"/>
<keyword evidence="3" id="KW-1185">Reference proteome</keyword>
<evidence type="ECO:0000259" key="1">
    <source>
        <dbReference type="Pfam" id="PF20150"/>
    </source>
</evidence>
<dbReference type="EMBL" id="KQ964247">
    <property type="protein sequence ID" value="KXJ94736.1"/>
    <property type="molecule type" value="Genomic_DNA"/>
</dbReference>
<gene>
    <name evidence="2" type="ORF">Micbo1qcDRAFT_193833</name>
</gene>
<dbReference type="OrthoDB" id="3473305at2759"/>
<feature type="domain" description="2EXR" evidence="1">
    <location>
        <begin position="11"/>
        <end position="84"/>
    </location>
</feature>
<protein>
    <recommendedName>
        <fullName evidence="1">2EXR domain-containing protein</fullName>
    </recommendedName>
</protein>
<proteinExistence type="predicted"/>
<reference evidence="3" key="1">
    <citation type="submission" date="2016-02" db="EMBL/GenBank/DDBJ databases">
        <title>Draft genome sequence of Microdochium bolleyi, a fungal endophyte of beachgrass.</title>
        <authorList>
            <consortium name="DOE Joint Genome Institute"/>
            <person name="David A.S."/>
            <person name="May G."/>
            <person name="Haridas S."/>
            <person name="Lim J."/>
            <person name="Wang M."/>
            <person name="Labutti K."/>
            <person name="Lipzen A."/>
            <person name="Barry K."/>
            <person name="Grigoriev I.V."/>
        </authorList>
    </citation>
    <scope>NUCLEOTIDE SEQUENCE [LARGE SCALE GENOMIC DNA]</scope>
    <source>
        <strain evidence="3">J235TASD1</strain>
    </source>
</reference>
<evidence type="ECO:0000313" key="3">
    <source>
        <dbReference type="Proteomes" id="UP000070501"/>
    </source>
</evidence>
<dbReference type="Proteomes" id="UP000070501">
    <property type="component" value="Unassembled WGS sequence"/>
</dbReference>
<name>A0A136JC84_9PEZI</name>
<dbReference type="Pfam" id="PF20150">
    <property type="entry name" value="2EXR"/>
    <property type="match status" value="1"/>
</dbReference>
<accession>A0A136JC84</accession>
<dbReference type="PANTHER" id="PTHR35910:SF1">
    <property type="entry name" value="2EXR DOMAIN-CONTAINING PROTEIN"/>
    <property type="match status" value="1"/>
</dbReference>
<dbReference type="InterPro" id="IPR045518">
    <property type="entry name" value="2EXR"/>
</dbReference>
<evidence type="ECO:0000313" key="2">
    <source>
        <dbReference type="EMBL" id="KXJ94736.1"/>
    </source>
</evidence>
<organism evidence="2 3">
    <name type="scientific">Microdochium bolleyi</name>
    <dbReference type="NCBI Taxonomy" id="196109"/>
    <lineage>
        <taxon>Eukaryota</taxon>
        <taxon>Fungi</taxon>
        <taxon>Dikarya</taxon>
        <taxon>Ascomycota</taxon>
        <taxon>Pezizomycotina</taxon>
        <taxon>Sordariomycetes</taxon>
        <taxon>Xylariomycetidae</taxon>
        <taxon>Xylariales</taxon>
        <taxon>Microdochiaceae</taxon>
        <taxon>Microdochium</taxon>
    </lineage>
</organism>
<dbReference type="InParanoid" id="A0A136JC84"/>
<dbReference type="PANTHER" id="PTHR35910">
    <property type="entry name" value="2EXR DOMAIN-CONTAINING PROTEIN"/>
    <property type="match status" value="1"/>
</dbReference>